<keyword evidence="2" id="KW-0812">Transmembrane</keyword>
<feature type="region of interest" description="Disordered" evidence="1">
    <location>
        <begin position="28"/>
        <end position="70"/>
    </location>
</feature>
<accession>A0A9Q0S7P3</accession>
<dbReference type="AlphaFoldDB" id="A0A9Q0S7P3"/>
<keyword evidence="2" id="KW-1133">Transmembrane helix</keyword>
<protein>
    <submittedName>
        <fullName evidence="3">Uncharacterized protein</fullName>
    </submittedName>
</protein>
<sequence>MALESVAPQICMTTCFGGLPDVTEHANRHPLSLREPSTNSESLDISSNQKAPLPSRSSSPTTPTAQQKDVEKRKLNRKCGFCTCLTIFFLTSCALIGILVVHLILNEDSGDRESQEQRMKIVRRLLQETPLIVLTKIAELVGKEEVLGVKSIA</sequence>
<evidence type="ECO:0000313" key="4">
    <source>
        <dbReference type="Proteomes" id="UP001151699"/>
    </source>
</evidence>
<keyword evidence="4" id="KW-1185">Reference proteome</keyword>
<comment type="caution">
    <text evidence="3">The sequence shown here is derived from an EMBL/GenBank/DDBJ whole genome shotgun (WGS) entry which is preliminary data.</text>
</comment>
<gene>
    <name evidence="3" type="ORF">Bhyg_01556</name>
</gene>
<feature type="transmembrane region" description="Helical" evidence="2">
    <location>
        <begin position="81"/>
        <end position="105"/>
    </location>
</feature>
<feature type="compositionally biased region" description="Low complexity" evidence="1">
    <location>
        <begin position="52"/>
        <end position="64"/>
    </location>
</feature>
<evidence type="ECO:0000256" key="1">
    <source>
        <dbReference type="SAM" id="MobiDB-lite"/>
    </source>
</evidence>
<feature type="compositionally biased region" description="Polar residues" evidence="1">
    <location>
        <begin position="35"/>
        <end position="50"/>
    </location>
</feature>
<name>A0A9Q0S7P3_9DIPT</name>
<organism evidence="3 4">
    <name type="scientific">Pseudolycoriella hygida</name>
    <dbReference type="NCBI Taxonomy" id="35572"/>
    <lineage>
        <taxon>Eukaryota</taxon>
        <taxon>Metazoa</taxon>
        <taxon>Ecdysozoa</taxon>
        <taxon>Arthropoda</taxon>
        <taxon>Hexapoda</taxon>
        <taxon>Insecta</taxon>
        <taxon>Pterygota</taxon>
        <taxon>Neoptera</taxon>
        <taxon>Endopterygota</taxon>
        <taxon>Diptera</taxon>
        <taxon>Nematocera</taxon>
        <taxon>Sciaroidea</taxon>
        <taxon>Sciaridae</taxon>
        <taxon>Pseudolycoriella</taxon>
    </lineage>
</organism>
<keyword evidence="2" id="KW-0472">Membrane</keyword>
<evidence type="ECO:0000256" key="2">
    <source>
        <dbReference type="SAM" id="Phobius"/>
    </source>
</evidence>
<reference evidence="3" key="1">
    <citation type="submission" date="2022-07" db="EMBL/GenBank/DDBJ databases">
        <authorList>
            <person name="Trinca V."/>
            <person name="Uliana J.V.C."/>
            <person name="Torres T.T."/>
            <person name="Ward R.J."/>
            <person name="Monesi N."/>
        </authorList>
    </citation>
    <scope>NUCLEOTIDE SEQUENCE</scope>
    <source>
        <strain evidence="3">HSMRA1968</strain>
        <tissue evidence="3">Whole embryos</tissue>
    </source>
</reference>
<evidence type="ECO:0000313" key="3">
    <source>
        <dbReference type="EMBL" id="KAJ6646345.1"/>
    </source>
</evidence>
<dbReference type="EMBL" id="WJQU01000001">
    <property type="protein sequence ID" value="KAJ6646345.1"/>
    <property type="molecule type" value="Genomic_DNA"/>
</dbReference>
<proteinExistence type="predicted"/>
<dbReference type="Proteomes" id="UP001151699">
    <property type="component" value="Chromosome A"/>
</dbReference>